<accession>A0AAD1T0U4</accession>
<dbReference type="Proteomes" id="UP001295444">
    <property type="component" value="Chromosome 09"/>
</dbReference>
<gene>
    <name evidence="1" type="ORF">PECUL_23A002062</name>
</gene>
<organism evidence="1 2">
    <name type="scientific">Pelobates cultripes</name>
    <name type="common">Western spadefoot toad</name>
    <dbReference type="NCBI Taxonomy" id="61616"/>
    <lineage>
        <taxon>Eukaryota</taxon>
        <taxon>Metazoa</taxon>
        <taxon>Chordata</taxon>
        <taxon>Craniata</taxon>
        <taxon>Vertebrata</taxon>
        <taxon>Euteleostomi</taxon>
        <taxon>Amphibia</taxon>
        <taxon>Batrachia</taxon>
        <taxon>Anura</taxon>
        <taxon>Pelobatoidea</taxon>
        <taxon>Pelobatidae</taxon>
        <taxon>Pelobates</taxon>
    </lineage>
</organism>
<dbReference type="AlphaFoldDB" id="A0AAD1T0U4"/>
<evidence type="ECO:0000313" key="2">
    <source>
        <dbReference type="Proteomes" id="UP001295444"/>
    </source>
</evidence>
<keyword evidence="2" id="KW-1185">Reference proteome</keyword>
<protein>
    <submittedName>
        <fullName evidence="1">Uncharacterized protein</fullName>
    </submittedName>
</protein>
<sequence>MIHNCDPRCARAIGAEERLAPGILVHQRRGPCGNRRDLTWWGVIPVLALKLHSEAPLCQHARPRPKSKMAEAMCADTDPRRLKRTTDTIWSGAQSNKHQTTPTPCSSYRVQGHTGCMLAYRGCGCCGERLHSEAETDSVLDNDEAAAAAEDKR</sequence>
<name>A0AAD1T0U4_PELCU</name>
<evidence type="ECO:0000313" key="1">
    <source>
        <dbReference type="EMBL" id="CAH2316200.1"/>
    </source>
</evidence>
<proteinExistence type="predicted"/>
<dbReference type="EMBL" id="OW240920">
    <property type="protein sequence ID" value="CAH2316200.1"/>
    <property type="molecule type" value="Genomic_DNA"/>
</dbReference>
<reference evidence="1" key="1">
    <citation type="submission" date="2022-03" db="EMBL/GenBank/DDBJ databases">
        <authorList>
            <person name="Alioto T."/>
            <person name="Alioto T."/>
            <person name="Gomez Garrido J."/>
        </authorList>
    </citation>
    <scope>NUCLEOTIDE SEQUENCE</scope>
</reference>